<dbReference type="GO" id="GO:0017111">
    <property type="term" value="F:ribonucleoside triphosphate phosphatase activity"/>
    <property type="evidence" value="ECO:0007669"/>
    <property type="project" value="TreeGrafter"/>
</dbReference>
<dbReference type="EMBL" id="FN654289">
    <property type="protein sequence ID" value="CBY30974.1"/>
    <property type="molecule type" value="Genomic_DNA"/>
</dbReference>
<dbReference type="GO" id="GO:0016020">
    <property type="term" value="C:membrane"/>
    <property type="evidence" value="ECO:0007669"/>
    <property type="project" value="TreeGrafter"/>
</dbReference>
<dbReference type="Gene3D" id="3.30.420.150">
    <property type="entry name" value="Exopolyphosphatase. Domain 2"/>
    <property type="match status" value="1"/>
</dbReference>
<feature type="transmembrane region" description="Helical" evidence="6">
    <location>
        <begin position="51"/>
        <end position="68"/>
    </location>
</feature>
<feature type="transmembrane region" description="Helical" evidence="6">
    <location>
        <begin position="523"/>
        <end position="540"/>
    </location>
</feature>
<dbReference type="InterPro" id="IPR000407">
    <property type="entry name" value="GDA1_CD39_NTPase"/>
</dbReference>
<evidence type="ECO:0000313" key="7">
    <source>
        <dbReference type="EMBL" id="CBY30974.1"/>
    </source>
</evidence>
<keyword evidence="6" id="KW-1133">Transmembrane helix</keyword>
<dbReference type="PANTHER" id="PTHR11782:SF121">
    <property type="entry name" value="NUCLEOSIDE-DIPHOSPHATASE MIG-23"/>
    <property type="match status" value="1"/>
</dbReference>
<gene>
    <name evidence="7" type="ORF">GSOID_T00018921001</name>
</gene>
<dbReference type="CDD" id="cd24045">
    <property type="entry name" value="ASKHA_NBD_NTPDase4-like"/>
    <property type="match status" value="1"/>
</dbReference>
<dbReference type="Pfam" id="PF01150">
    <property type="entry name" value="GDA1_CD39"/>
    <property type="match status" value="1"/>
</dbReference>
<keyword evidence="6" id="KW-0812">Transmembrane</keyword>
<feature type="binding site" evidence="4">
    <location>
        <begin position="265"/>
        <end position="269"/>
    </location>
    <ligand>
        <name>ATP</name>
        <dbReference type="ChEBI" id="CHEBI:30616"/>
    </ligand>
</feature>
<dbReference type="GO" id="GO:0046036">
    <property type="term" value="P:CTP metabolic process"/>
    <property type="evidence" value="ECO:0007669"/>
    <property type="project" value="TreeGrafter"/>
</dbReference>
<evidence type="ECO:0000256" key="6">
    <source>
        <dbReference type="SAM" id="Phobius"/>
    </source>
</evidence>
<organism evidence="7">
    <name type="scientific">Oikopleura dioica</name>
    <name type="common">Tunicate</name>
    <dbReference type="NCBI Taxonomy" id="34765"/>
    <lineage>
        <taxon>Eukaryota</taxon>
        <taxon>Metazoa</taxon>
        <taxon>Chordata</taxon>
        <taxon>Tunicata</taxon>
        <taxon>Appendicularia</taxon>
        <taxon>Copelata</taxon>
        <taxon>Oikopleuridae</taxon>
        <taxon>Oikopleura</taxon>
    </lineage>
</organism>
<reference evidence="7" key="1">
    <citation type="journal article" date="2010" name="Science">
        <title>Plasticity of animal genome architecture unmasked by rapid evolution of a pelagic tunicate.</title>
        <authorList>
            <person name="Denoeud F."/>
            <person name="Henriet S."/>
            <person name="Mungpakdee S."/>
            <person name="Aury J.M."/>
            <person name="Da Silva C."/>
            <person name="Brinkmann H."/>
            <person name="Mikhaleva J."/>
            <person name="Olsen L.C."/>
            <person name="Jubin C."/>
            <person name="Canestro C."/>
            <person name="Bouquet J.M."/>
            <person name="Danks G."/>
            <person name="Poulain J."/>
            <person name="Campsteijn C."/>
            <person name="Adamski M."/>
            <person name="Cross I."/>
            <person name="Yadetie F."/>
            <person name="Muffato M."/>
            <person name="Louis A."/>
            <person name="Butcher S."/>
            <person name="Tsagkogeorga G."/>
            <person name="Konrad A."/>
            <person name="Singh S."/>
            <person name="Jensen M.F."/>
            <person name="Cong E.H."/>
            <person name="Eikeseth-Otteraa H."/>
            <person name="Noel B."/>
            <person name="Anthouard V."/>
            <person name="Porcel B.M."/>
            <person name="Kachouri-Lafond R."/>
            <person name="Nishino A."/>
            <person name="Ugolini M."/>
            <person name="Chourrout P."/>
            <person name="Nishida H."/>
            <person name="Aasland R."/>
            <person name="Huzurbazar S."/>
            <person name="Westhof E."/>
            <person name="Delsuc F."/>
            <person name="Lehrach H."/>
            <person name="Reinhardt R."/>
            <person name="Weissenbach J."/>
            <person name="Roy S.W."/>
            <person name="Artiguenave F."/>
            <person name="Postlethwait J.H."/>
            <person name="Manak J.R."/>
            <person name="Thompson E.M."/>
            <person name="Jaillon O."/>
            <person name="Du Pasquier L."/>
            <person name="Boudinot P."/>
            <person name="Liberles D.A."/>
            <person name="Volff J.N."/>
            <person name="Philippe H."/>
            <person name="Lenhard B."/>
            <person name="Roest Crollius H."/>
            <person name="Wincker P."/>
            <person name="Chourrout D."/>
        </authorList>
    </citation>
    <scope>NUCLEOTIDE SEQUENCE [LARGE SCALE GENOMIC DNA]</scope>
</reference>
<dbReference type="GO" id="GO:0005794">
    <property type="term" value="C:Golgi apparatus"/>
    <property type="evidence" value="ECO:0007669"/>
    <property type="project" value="TreeGrafter"/>
</dbReference>
<comment type="similarity">
    <text evidence="1 5">Belongs to the GDA1/CD39 NTPase family.</text>
</comment>
<dbReference type="AlphaFoldDB" id="E4Y5S4"/>
<dbReference type="Proteomes" id="UP000011014">
    <property type="component" value="Unassembled WGS sequence"/>
</dbReference>
<name>E4Y5S4_OIKDI</name>
<keyword evidence="6" id="KW-0472">Membrane</keyword>
<dbReference type="GO" id="GO:0006256">
    <property type="term" value="P:UDP catabolic process"/>
    <property type="evidence" value="ECO:0007669"/>
    <property type="project" value="TreeGrafter"/>
</dbReference>
<keyword evidence="2 5" id="KW-0378">Hydrolase</keyword>
<proteinExistence type="inferred from homology"/>
<dbReference type="GO" id="GO:0005524">
    <property type="term" value="F:ATP binding"/>
    <property type="evidence" value="ECO:0007669"/>
    <property type="project" value="UniProtKB-KW"/>
</dbReference>
<keyword evidence="4" id="KW-0067">ATP-binding</keyword>
<dbReference type="PANTHER" id="PTHR11782">
    <property type="entry name" value="ADENOSINE/GUANOSINE DIPHOSPHATASE"/>
    <property type="match status" value="1"/>
</dbReference>
<evidence type="ECO:0000256" key="2">
    <source>
        <dbReference type="ARBA" id="ARBA00022801"/>
    </source>
</evidence>
<evidence type="ECO:0000256" key="5">
    <source>
        <dbReference type="RuleBase" id="RU003833"/>
    </source>
</evidence>
<keyword evidence="4" id="KW-0547">Nucleotide-binding</keyword>
<protein>
    <submittedName>
        <fullName evidence="7">Uncharacterized protein</fullName>
    </submittedName>
</protein>
<evidence type="ECO:0000256" key="4">
    <source>
        <dbReference type="PIRSR" id="PIRSR600407-2"/>
    </source>
</evidence>
<evidence type="ECO:0000256" key="3">
    <source>
        <dbReference type="PIRSR" id="PIRSR600407-1"/>
    </source>
</evidence>
<evidence type="ECO:0000256" key="1">
    <source>
        <dbReference type="ARBA" id="ARBA00009283"/>
    </source>
</evidence>
<sequence>MTVQFRRIGRSEASSGTLGGLRKTQGARIKRVRRSFNTTQSLSQLIKNSNTVCLILVILSGLLFVGYLQNAHYGWSGRVLSSADAHFLNEVNNKIVNDYGVVMDCGSSGTRVFVYTWPRASHENELLEIEPLKDINGNAVQMKVEPGLSSFVVHSEDLEEYLRPLIDLAIAHIPEEQHHETVLYMLATAGMRMISQEAQDSILSELRASIPSMTNFVFSEQNVGVITGKEEGIYAWIAANYILGKLKFSKYGKQISSTGIIDMGGGSMQIAFEVPNDANISKHENRAHVSLGSTGLDYDLFVTTHLGFGANEALRRHIDSLPTSDETISDPCFPVNFAGEINSKSISGTGEYESCYSSLKPLLEKSSCSANEETCSLAGTYQPSLTSVGEFFGFSEFYYTSEDTLKIAGVWDKEKFVEKASEYCATEWDHLEENWKAGMYKADENRLKNQCFKSAWVALVLHEGLNFPESGKKLTNVQTINGAEVQWALGALIYRTRYLPLRNAEPVGASTPSSHFVESRSNGFFFFCIGLIVLLSIAQYRRIHTTSRSNAYSRLPLSRPDSRVI</sequence>
<dbReference type="GO" id="GO:0004382">
    <property type="term" value="F:GDP phosphatase activity"/>
    <property type="evidence" value="ECO:0007669"/>
    <property type="project" value="TreeGrafter"/>
</dbReference>
<dbReference type="Gene3D" id="3.30.420.40">
    <property type="match status" value="1"/>
</dbReference>
<dbReference type="GO" id="GO:0045134">
    <property type="term" value="F:UDP phosphatase activity"/>
    <property type="evidence" value="ECO:0007669"/>
    <property type="project" value="TreeGrafter"/>
</dbReference>
<feature type="active site" description="Proton acceptor" evidence="3">
    <location>
        <position position="231"/>
    </location>
</feature>
<dbReference type="PROSITE" id="PS01238">
    <property type="entry name" value="GDA1_CD39_NTPASE"/>
    <property type="match status" value="1"/>
</dbReference>
<accession>E4Y5S4</accession>